<dbReference type="AlphaFoldDB" id="U5QBK4"/>
<dbReference type="HOGENOM" id="CLU_2000661_0_0_3"/>
<sequence>MPLFVQIKNTIQRGCAGLLVLCLGITAQSAAMSDTRAEKLLSLAEHHTSVAQYTSGLDRVAARCQEPRLEVARLTLQAVQRARTAGVLVDARQMLGQLAGELTNYNNPQSCAAGYELVLYSLEG</sequence>
<name>U5QBK4_GLOK1</name>
<evidence type="ECO:0000313" key="1">
    <source>
        <dbReference type="EMBL" id="AGY56277.1"/>
    </source>
</evidence>
<accession>U5QBK4</accession>
<proteinExistence type="predicted"/>
<organism evidence="1 2">
    <name type="scientific">Gloeobacter kilaueensis (strain ATCC BAA-2537 / CCAP 1431/1 / ULC 316 / JS1)</name>
    <dbReference type="NCBI Taxonomy" id="1183438"/>
    <lineage>
        <taxon>Bacteria</taxon>
        <taxon>Bacillati</taxon>
        <taxon>Cyanobacteriota</taxon>
        <taxon>Cyanophyceae</taxon>
        <taxon>Gloeobacterales</taxon>
        <taxon>Gloeobacteraceae</taxon>
        <taxon>Gloeobacter</taxon>
    </lineage>
</organism>
<dbReference type="EMBL" id="CP003587">
    <property type="protein sequence ID" value="AGY56277.1"/>
    <property type="molecule type" value="Genomic_DNA"/>
</dbReference>
<dbReference type="RefSeq" id="WP_023171262.1">
    <property type="nucleotide sequence ID" value="NC_022600.1"/>
</dbReference>
<gene>
    <name evidence="1" type="ORF">GKIL_0030</name>
</gene>
<dbReference type="Proteomes" id="UP000017396">
    <property type="component" value="Chromosome"/>
</dbReference>
<evidence type="ECO:0000313" key="2">
    <source>
        <dbReference type="Proteomes" id="UP000017396"/>
    </source>
</evidence>
<protein>
    <submittedName>
        <fullName evidence="1">Uncharacterized protein</fullName>
    </submittedName>
</protein>
<dbReference type="KEGG" id="glj:GKIL_0030"/>
<reference evidence="1 2" key="1">
    <citation type="journal article" date="2013" name="PLoS ONE">
        <title>Cultivation and Complete Genome Sequencing of Gloeobacter kilaueensis sp. nov., from a Lava Cave in Kilauea Caldera, Hawai'i.</title>
        <authorList>
            <person name="Saw J.H."/>
            <person name="Schatz M."/>
            <person name="Brown M.V."/>
            <person name="Kunkel D.D."/>
            <person name="Foster J.S."/>
            <person name="Shick H."/>
            <person name="Christensen S."/>
            <person name="Hou S."/>
            <person name="Wan X."/>
            <person name="Donachie S.P."/>
        </authorList>
    </citation>
    <scope>NUCLEOTIDE SEQUENCE [LARGE SCALE GENOMIC DNA]</scope>
    <source>
        <strain evidence="2">JS</strain>
    </source>
</reference>
<keyword evidence="2" id="KW-1185">Reference proteome</keyword>
<dbReference type="STRING" id="1183438.GKIL_0030"/>